<evidence type="ECO:0000256" key="1">
    <source>
        <dbReference type="SAM" id="MobiDB-lite"/>
    </source>
</evidence>
<organism evidence="2 3">
    <name type="scientific">Mycetomoellerius zeteki</name>
    <dbReference type="NCBI Taxonomy" id="64791"/>
    <lineage>
        <taxon>Eukaryota</taxon>
        <taxon>Metazoa</taxon>
        <taxon>Ecdysozoa</taxon>
        <taxon>Arthropoda</taxon>
        <taxon>Hexapoda</taxon>
        <taxon>Insecta</taxon>
        <taxon>Pterygota</taxon>
        <taxon>Neoptera</taxon>
        <taxon>Endopterygota</taxon>
        <taxon>Hymenoptera</taxon>
        <taxon>Apocrita</taxon>
        <taxon>Aculeata</taxon>
        <taxon>Formicoidea</taxon>
        <taxon>Formicidae</taxon>
        <taxon>Myrmicinae</taxon>
        <taxon>Mycetomoellerius</taxon>
    </lineage>
</organism>
<gene>
    <name evidence="2" type="ORF">ALC60_13981</name>
</gene>
<dbReference type="AlphaFoldDB" id="A0A151WGN8"/>
<keyword evidence="3" id="KW-1185">Reference proteome</keyword>
<feature type="non-terminal residue" evidence="2">
    <location>
        <position position="1"/>
    </location>
</feature>
<proteinExistence type="predicted"/>
<sequence length="245" mass="26252">KRSRGRPRKDGSGPFRSPSIETDASIGTRMRGRVMEGLRAARLIQPTVSGGEDAGMVGAPLRRVHIPSSSFFCPVQRREVDRCIALLHESSTTDVAGMVDNWLTEAESARARSGTLQGGLSGKLKMALHLSREAALLLACRAMETSVSTAIDVDRIAVLGRQNAVLRGKVDCLQGELDKASAASRYLRRTREVPGVFASARGSSCEPGPPPGYLGLRGRPGTSLDVQSLLSVSPVTRTFSVSWPR</sequence>
<feature type="region of interest" description="Disordered" evidence="1">
    <location>
        <begin position="1"/>
        <end position="26"/>
    </location>
</feature>
<accession>A0A151WGN8</accession>
<evidence type="ECO:0000313" key="2">
    <source>
        <dbReference type="EMBL" id="KYQ47006.1"/>
    </source>
</evidence>
<protein>
    <submittedName>
        <fullName evidence="2">Uncharacterized protein</fullName>
    </submittedName>
</protein>
<dbReference type="EMBL" id="KQ983155">
    <property type="protein sequence ID" value="KYQ47006.1"/>
    <property type="molecule type" value="Genomic_DNA"/>
</dbReference>
<reference evidence="2 3" key="1">
    <citation type="submission" date="2015-09" db="EMBL/GenBank/DDBJ databases">
        <title>Trachymyrmex zeteki WGS genome.</title>
        <authorList>
            <person name="Nygaard S."/>
            <person name="Hu H."/>
            <person name="Boomsma J."/>
            <person name="Zhang G."/>
        </authorList>
    </citation>
    <scope>NUCLEOTIDE SEQUENCE [LARGE SCALE GENOMIC DNA]</scope>
    <source>
        <strain evidence="2">Tzet28-1</strain>
        <tissue evidence="2">Whole body</tissue>
    </source>
</reference>
<evidence type="ECO:0000313" key="3">
    <source>
        <dbReference type="Proteomes" id="UP000075809"/>
    </source>
</evidence>
<dbReference type="Proteomes" id="UP000075809">
    <property type="component" value="Unassembled WGS sequence"/>
</dbReference>
<name>A0A151WGN8_9HYME</name>